<dbReference type="SUPFAM" id="SSF51735">
    <property type="entry name" value="NAD(P)-binding Rossmann-fold domains"/>
    <property type="match status" value="1"/>
</dbReference>
<dbReference type="Pfam" id="PF13380">
    <property type="entry name" value="CoA_binding_2"/>
    <property type="match status" value="1"/>
</dbReference>
<keyword evidence="2" id="KW-0436">Ligase</keyword>
<feature type="domain" description="N-acetyltransferase" evidence="6">
    <location>
        <begin position="734"/>
        <end position="890"/>
    </location>
</feature>
<dbReference type="Pfam" id="PF00583">
    <property type="entry name" value="Acetyltransf_1"/>
    <property type="match status" value="1"/>
</dbReference>
<dbReference type="OrthoDB" id="9807426at2"/>
<dbReference type="SUPFAM" id="SSF55729">
    <property type="entry name" value="Acyl-CoA N-acyltransferases (Nat)"/>
    <property type="match status" value="1"/>
</dbReference>
<dbReference type="InterPro" id="IPR051538">
    <property type="entry name" value="Acyl-CoA_Synth/Transferase"/>
</dbReference>
<dbReference type="Pfam" id="PF19045">
    <property type="entry name" value="Ligase_CoA_2"/>
    <property type="match status" value="1"/>
</dbReference>
<dbReference type="AlphaFoldDB" id="B0SVW7"/>
<accession>B0SVW7</accession>
<dbReference type="STRING" id="366602.Caul_2458"/>
<dbReference type="Gene3D" id="3.40.50.720">
    <property type="entry name" value="NAD(P)-binding Rossmann-like Domain"/>
    <property type="match status" value="1"/>
</dbReference>
<evidence type="ECO:0000313" key="7">
    <source>
        <dbReference type="EMBL" id="ABZ71585.1"/>
    </source>
</evidence>
<dbReference type="PANTHER" id="PTHR43334">
    <property type="entry name" value="ACETATE--COA LIGASE [ADP-FORMING]"/>
    <property type="match status" value="1"/>
</dbReference>
<dbReference type="InterPro" id="IPR003781">
    <property type="entry name" value="CoA-bd"/>
</dbReference>
<comment type="similarity">
    <text evidence="5">In the N-terminal section; belongs to the acetate CoA ligase alpha subunit family.</text>
</comment>
<dbReference type="FunFam" id="3.30.1490.20:FF:000020">
    <property type="entry name" value="Protein lysine acetyltransferase"/>
    <property type="match status" value="1"/>
</dbReference>
<dbReference type="GO" id="GO:0043758">
    <property type="term" value="F:acetate-CoA ligase (ADP-forming) activity"/>
    <property type="evidence" value="ECO:0007669"/>
    <property type="project" value="InterPro"/>
</dbReference>
<sequence length="893" mass="91964">MSLHNLSALLSPASVAVIGGSDRPGSVGQVVVENLLSGGFAGPIYLVNPRALSVAGATWSATIADLPQSPELAVVAVPAATVPQVIADLGAAGVKVAVILSAGLTEANGLRQAMLDAAKPFGLRIVGPNGLGLLAPHARLNASFARGAPTPGGLALISQSGALVSGLIDWANTRQLGFSGIVSVGDMAEVDLGDLIDLFAADPHTDAILLYVEGVTNAAKFMSAARAAVRIKPVIALKAGRNPASGKAVRSHTGALAGAYDVHACAFERAGIVQVETLTDLFDAAAVLRVGRTLAGERLAIVTNGGGAGILALDAMASSGGVLAELGPETLERLNTALPAGWSRGNPVDLVGDAPAERYRVALDAVLSDAGVDAVLVMNCPTALAQPGDIARGVAASVVAARGRGVRKPVIACWLGDANQDAAGPILSACGVPMFGAPDAAARAFGHLLAARRAKASLMAAPATHDERGGDRAAALDVIQAARTQGRTLLNEVEAKTLLSAYGVATVPTRLAATARDVAKLCADLAPPYAIKIVSPQIVHKSDVGGVVLDLPNAEAASAAAEAMGARIAKTCPEAVITGFAVETMIAPGRAHELIVGLAQDVTFGPVLMVGAGGKAVEVLKDRALGLPPLDGDLAQAMIAKTRISRLLAGYRDEPQADIAGVVATLKALSAIAIDLPDIVELDINPLRVDATGVLALDARIVITQACAPESRLVIQPVPMEWAADLLTRSGLAFHVRPVRPDDTPAVAAFFAQLDPEDLRLRFLSPLRTVDADRLALMTQVDYRRTMTFLAFDTDRRTVIATAMLASDADPKRAEVAVAVRSDLKGHGLGWTLLDHVLRYARAQGVKVVHSIESADNVAALQLERDMGFTARICPDDTSLRIVEHQIDAGADA</sequence>
<dbReference type="HOGENOM" id="CLU_007415_0_2_5"/>
<dbReference type="GO" id="GO:0005524">
    <property type="term" value="F:ATP binding"/>
    <property type="evidence" value="ECO:0007669"/>
    <property type="project" value="UniProtKB-KW"/>
</dbReference>
<reference evidence="7" key="1">
    <citation type="submission" date="2008-01" db="EMBL/GenBank/DDBJ databases">
        <title>Complete sequence of chromosome of Caulobacter sp. K31.</title>
        <authorList>
            <consortium name="US DOE Joint Genome Institute"/>
            <person name="Copeland A."/>
            <person name="Lucas S."/>
            <person name="Lapidus A."/>
            <person name="Barry K."/>
            <person name="Glavina del Rio T."/>
            <person name="Dalin E."/>
            <person name="Tice H."/>
            <person name="Pitluck S."/>
            <person name="Bruce D."/>
            <person name="Goodwin L."/>
            <person name="Thompson L.S."/>
            <person name="Brettin T."/>
            <person name="Detter J.C."/>
            <person name="Han C."/>
            <person name="Schmutz J."/>
            <person name="Larimer F."/>
            <person name="Land M."/>
            <person name="Hauser L."/>
            <person name="Kyrpides N."/>
            <person name="Kim E."/>
            <person name="Stephens C."/>
            <person name="Richardson P."/>
        </authorList>
    </citation>
    <scope>NUCLEOTIDE SEQUENCE [LARGE SCALE GENOMIC DNA]</scope>
    <source>
        <strain evidence="7">K31</strain>
    </source>
</reference>
<dbReference type="InterPro" id="IPR013815">
    <property type="entry name" value="ATP_grasp_subdomain_1"/>
</dbReference>
<dbReference type="Gene3D" id="3.40.630.30">
    <property type="match status" value="1"/>
</dbReference>
<name>B0SVW7_CAUSK</name>
<dbReference type="KEGG" id="cak:Caul_2458"/>
<keyword evidence="3" id="KW-0547">Nucleotide-binding</keyword>
<evidence type="ECO:0000256" key="1">
    <source>
        <dbReference type="ARBA" id="ARBA00022532"/>
    </source>
</evidence>
<protein>
    <submittedName>
        <fullName evidence="7">CoA-binding domain protein</fullName>
    </submittedName>
</protein>
<organism evidence="7">
    <name type="scientific">Caulobacter sp. (strain K31)</name>
    <dbReference type="NCBI Taxonomy" id="366602"/>
    <lineage>
        <taxon>Bacteria</taxon>
        <taxon>Pseudomonadati</taxon>
        <taxon>Pseudomonadota</taxon>
        <taxon>Alphaproteobacteria</taxon>
        <taxon>Caulobacterales</taxon>
        <taxon>Caulobacteraceae</taxon>
        <taxon>Caulobacter</taxon>
    </lineage>
</organism>
<keyword evidence="4" id="KW-0067">ATP-binding</keyword>
<dbReference type="InterPro" id="IPR036291">
    <property type="entry name" value="NAD(P)-bd_dom_sf"/>
</dbReference>
<dbReference type="CDD" id="cd04301">
    <property type="entry name" value="NAT_SF"/>
    <property type="match status" value="1"/>
</dbReference>
<dbReference type="GO" id="GO:0016747">
    <property type="term" value="F:acyltransferase activity, transferring groups other than amino-acyl groups"/>
    <property type="evidence" value="ECO:0007669"/>
    <property type="project" value="InterPro"/>
</dbReference>
<evidence type="ECO:0000256" key="3">
    <source>
        <dbReference type="ARBA" id="ARBA00022741"/>
    </source>
</evidence>
<gene>
    <name evidence="7" type="ordered locus">Caul_2458</name>
</gene>
<dbReference type="InterPro" id="IPR016102">
    <property type="entry name" value="Succinyl-CoA_synth-like"/>
</dbReference>
<evidence type="ECO:0000256" key="5">
    <source>
        <dbReference type="ARBA" id="ARBA00060888"/>
    </source>
</evidence>
<dbReference type="PROSITE" id="PS51186">
    <property type="entry name" value="GNAT"/>
    <property type="match status" value="1"/>
</dbReference>
<proteinExistence type="inferred from homology"/>
<dbReference type="Gene3D" id="3.40.50.261">
    <property type="entry name" value="Succinyl-CoA synthetase domains"/>
    <property type="match status" value="2"/>
</dbReference>
<dbReference type="GO" id="GO:0006099">
    <property type="term" value="P:tricarboxylic acid cycle"/>
    <property type="evidence" value="ECO:0007669"/>
    <property type="project" value="UniProtKB-KW"/>
</dbReference>
<dbReference type="eggNOG" id="COG1042">
    <property type="taxonomic scope" value="Bacteria"/>
</dbReference>
<dbReference type="Gene3D" id="3.30.1490.20">
    <property type="entry name" value="ATP-grasp fold, A domain"/>
    <property type="match status" value="1"/>
</dbReference>
<dbReference type="SUPFAM" id="SSF56059">
    <property type="entry name" value="Glutathione synthetase ATP-binding domain-like"/>
    <property type="match status" value="1"/>
</dbReference>
<dbReference type="SUPFAM" id="SSF52210">
    <property type="entry name" value="Succinyl-CoA synthetase domains"/>
    <property type="match status" value="2"/>
</dbReference>
<dbReference type="EMBL" id="CP000927">
    <property type="protein sequence ID" value="ABZ71585.1"/>
    <property type="molecule type" value="Genomic_DNA"/>
</dbReference>
<keyword evidence="1" id="KW-0816">Tricarboxylic acid cycle</keyword>
<dbReference type="SMART" id="SM00881">
    <property type="entry name" value="CoA_binding"/>
    <property type="match status" value="1"/>
</dbReference>
<dbReference type="PANTHER" id="PTHR43334:SF1">
    <property type="entry name" value="3-HYDROXYPROPIONATE--COA LIGASE [ADP-FORMING]"/>
    <property type="match status" value="1"/>
</dbReference>
<evidence type="ECO:0000256" key="2">
    <source>
        <dbReference type="ARBA" id="ARBA00022598"/>
    </source>
</evidence>
<evidence type="ECO:0000256" key="4">
    <source>
        <dbReference type="ARBA" id="ARBA00022840"/>
    </source>
</evidence>
<dbReference type="Pfam" id="PF13549">
    <property type="entry name" value="ATP-grasp_5"/>
    <property type="match status" value="1"/>
</dbReference>
<dbReference type="InterPro" id="IPR032875">
    <property type="entry name" value="Succ_CoA_lig_flav_dom"/>
</dbReference>
<dbReference type="InterPro" id="IPR016181">
    <property type="entry name" value="Acyl_CoA_acyltransferase"/>
</dbReference>
<dbReference type="Pfam" id="PF13607">
    <property type="entry name" value="Succ_CoA_lig"/>
    <property type="match status" value="1"/>
</dbReference>
<dbReference type="InterPro" id="IPR043938">
    <property type="entry name" value="Ligase_CoA_dom"/>
</dbReference>
<dbReference type="Gene3D" id="3.30.470.20">
    <property type="entry name" value="ATP-grasp fold, B domain"/>
    <property type="match status" value="1"/>
</dbReference>
<evidence type="ECO:0000259" key="6">
    <source>
        <dbReference type="PROSITE" id="PS51186"/>
    </source>
</evidence>
<dbReference type="InterPro" id="IPR000182">
    <property type="entry name" value="GNAT_dom"/>
</dbReference>